<name>A0A3G3JZK1_9BACL</name>
<dbReference type="KEGG" id="coh:EAV92_14475"/>
<reference evidence="2 3" key="1">
    <citation type="submission" date="2018-10" db="EMBL/GenBank/DDBJ databases">
        <title>Genome Sequence of Cohnella sp.</title>
        <authorList>
            <person name="Srinivasan S."/>
            <person name="Kim M.K."/>
        </authorList>
    </citation>
    <scope>NUCLEOTIDE SEQUENCE [LARGE SCALE GENOMIC DNA]</scope>
    <source>
        <strain evidence="2 3">18JY8-7</strain>
    </source>
</reference>
<dbReference type="RefSeq" id="WP_123041764.1">
    <property type="nucleotide sequence ID" value="NZ_CP033433.1"/>
</dbReference>
<dbReference type="Proteomes" id="UP000269097">
    <property type="component" value="Chromosome"/>
</dbReference>
<dbReference type="AlphaFoldDB" id="A0A3G3JZK1"/>
<keyword evidence="3" id="KW-1185">Reference proteome</keyword>
<keyword evidence="1" id="KW-0472">Membrane</keyword>
<dbReference type="EMBL" id="CP033433">
    <property type="protein sequence ID" value="AYQ73680.1"/>
    <property type="molecule type" value="Genomic_DNA"/>
</dbReference>
<gene>
    <name evidence="2" type="ORF">EAV92_14475</name>
</gene>
<keyword evidence="1" id="KW-0812">Transmembrane</keyword>
<feature type="transmembrane region" description="Helical" evidence="1">
    <location>
        <begin position="26"/>
        <end position="45"/>
    </location>
</feature>
<protein>
    <recommendedName>
        <fullName evidence="4">Pilus assembly protein</fullName>
    </recommendedName>
</protein>
<evidence type="ECO:0008006" key="4">
    <source>
        <dbReference type="Google" id="ProtNLM"/>
    </source>
</evidence>
<sequence>MVAGIRALRRFGSGEQGSMTLEGALVFPWVLLTTLLLILFSVGMLEKALLYYSASAESGRAAFAWSHSSASGKTGGYPSGGYDGLYWRLGDDALLAGELGMSADGNGSRVDIGNGGGEDGSPAEKKLRKSAEAFPSFVGGELKYRNQGWLRTVSVDASGGLIPTPVLRFRNSAETRHSASVSSTVTEPAEWIRTFQSVRYFREKMRKKGQSAETYRQKAASVLAGKR</sequence>
<evidence type="ECO:0000256" key="1">
    <source>
        <dbReference type="SAM" id="Phobius"/>
    </source>
</evidence>
<evidence type="ECO:0000313" key="3">
    <source>
        <dbReference type="Proteomes" id="UP000269097"/>
    </source>
</evidence>
<proteinExistence type="predicted"/>
<organism evidence="2 3">
    <name type="scientific">Cohnella candidum</name>
    <dbReference type="NCBI Taxonomy" id="2674991"/>
    <lineage>
        <taxon>Bacteria</taxon>
        <taxon>Bacillati</taxon>
        <taxon>Bacillota</taxon>
        <taxon>Bacilli</taxon>
        <taxon>Bacillales</taxon>
        <taxon>Paenibacillaceae</taxon>
        <taxon>Cohnella</taxon>
    </lineage>
</organism>
<evidence type="ECO:0000313" key="2">
    <source>
        <dbReference type="EMBL" id="AYQ73680.1"/>
    </source>
</evidence>
<keyword evidence="1" id="KW-1133">Transmembrane helix</keyword>
<accession>A0A3G3JZK1</accession>